<dbReference type="GeneID" id="72184923"/>
<gene>
    <name evidence="1" type="ORF">M0R89_06950</name>
</gene>
<sequence length="97" mass="10735">MDEPDITGPGEDPIASIYYADEEATKVDAAFLIEDWDWVVGFDQVATGEYDYVSIPVDRVIGVMSSEYTTFTRNGRRVTGYGVDDDGVEAFADRLPV</sequence>
<evidence type="ECO:0000313" key="2">
    <source>
        <dbReference type="Proteomes" id="UP000830729"/>
    </source>
</evidence>
<dbReference type="EMBL" id="CP096659">
    <property type="protein sequence ID" value="UPV75790.1"/>
    <property type="molecule type" value="Genomic_DNA"/>
</dbReference>
<dbReference type="KEGG" id="halx:M0R89_06950"/>
<reference evidence="1 2" key="1">
    <citation type="submission" date="2022-04" db="EMBL/GenBank/DDBJ databases">
        <title>Diverse halophilic archaea isolated from saline environments.</title>
        <authorList>
            <person name="Cui H.-L."/>
        </authorList>
    </citation>
    <scope>NUCLEOTIDE SEQUENCE [LARGE SCALE GENOMIC DNA]</scope>
    <source>
        <strain evidence="1 2">XZYJT49</strain>
    </source>
</reference>
<dbReference type="Proteomes" id="UP000830729">
    <property type="component" value="Chromosome"/>
</dbReference>
<dbReference type="RefSeq" id="WP_248651827.1">
    <property type="nucleotide sequence ID" value="NZ_CP096659.1"/>
</dbReference>
<dbReference type="AlphaFoldDB" id="A0A8U0HXH8"/>
<keyword evidence="2" id="KW-1185">Reference proteome</keyword>
<evidence type="ECO:0000313" key="1">
    <source>
        <dbReference type="EMBL" id="UPV75790.1"/>
    </source>
</evidence>
<name>A0A8U0HXH8_9EURY</name>
<proteinExistence type="predicted"/>
<accession>A0A8U0HXH8</accession>
<organism evidence="1 2">
    <name type="scientific">Halorussus limi</name>
    <dbReference type="NCBI Taxonomy" id="2938695"/>
    <lineage>
        <taxon>Archaea</taxon>
        <taxon>Methanobacteriati</taxon>
        <taxon>Methanobacteriota</taxon>
        <taxon>Stenosarchaea group</taxon>
        <taxon>Halobacteria</taxon>
        <taxon>Halobacteriales</taxon>
        <taxon>Haladaptataceae</taxon>
        <taxon>Halorussus</taxon>
    </lineage>
</organism>
<protein>
    <submittedName>
        <fullName evidence="1">Uncharacterized protein</fullName>
    </submittedName>
</protein>